<reference evidence="12" key="1">
    <citation type="journal article" date="2020" name="Stud. Mycol.">
        <title>101 Dothideomycetes genomes: a test case for predicting lifestyles and emergence of pathogens.</title>
        <authorList>
            <person name="Haridas S."/>
            <person name="Albert R."/>
            <person name="Binder M."/>
            <person name="Bloem J."/>
            <person name="Labutti K."/>
            <person name="Salamov A."/>
            <person name="Andreopoulos B."/>
            <person name="Baker S."/>
            <person name="Barry K."/>
            <person name="Bills G."/>
            <person name="Bluhm B."/>
            <person name="Cannon C."/>
            <person name="Castanera R."/>
            <person name="Culley D."/>
            <person name="Daum C."/>
            <person name="Ezra D."/>
            <person name="Gonzalez J."/>
            <person name="Henrissat B."/>
            <person name="Kuo A."/>
            <person name="Liang C."/>
            <person name="Lipzen A."/>
            <person name="Lutzoni F."/>
            <person name="Magnuson J."/>
            <person name="Mondo S."/>
            <person name="Nolan M."/>
            <person name="Ohm R."/>
            <person name="Pangilinan J."/>
            <person name="Park H.-J."/>
            <person name="Ramirez L."/>
            <person name="Alfaro M."/>
            <person name="Sun H."/>
            <person name="Tritt A."/>
            <person name="Yoshinaga Y."/>
            <person name="Zwiers L.-H."/>
            <person name="Turgeon B."/>
            <person name="Goodwin S."/>
            <person name="Spatafora J."/>
            <person name="Crous P."/>
            <person name="Grigoriev I."/>
        </authorList>
    </citation>
    <scope>NUCLEOTIDE SEQUENCE</scope>
    <source>
        <strain evidence="12">SCOH1-5</strain>
    </source>
</reference>
<dbReference type="PANTHER" id="PTHR18829">
    <property type="entry name" value="PROTEIN YAE1 HOMOLOG"/>
    <property type="match status" value="1"/>
</dbReference>
<sequence>MLRDTLGRRTSDDAEPALFMTGLPSAGITTRDEQLSASEVAENYTSLEDAAAASQIHTNDLNDDIFGSAPNSPVLSVDHGRSNIDDDDDGGGLSGSGTGTGRAANSSSSSRREQHHSDIPRLRSIHITNGYREGIAVSKESHIQAGFDEGFSLGGEIGQKAGFILGVLEGVARGVRNMKETDELRDEAEKVFGEAKEELRVEKLLGKEWFGGDGIWLYEVEGEEKDDVTFELVAGRHPVVELWMGKMRALCDRVGLNLEVHDEVEELKTR</sequence>
<evidence type="ECO:0000256" key="8">
    <source>
        <dbReference type="ARBA" id="ARBA00022490"/>
    </source>
</evidence>
<dbReference type="OrthoDB" id="20086at2759"/>
<comment type="subunit">
    <text evidence="5">May form a complex with LTO1.</text>
</comment>
<evidence type="ECO:0000313" key="13">
    <source>
        <dbReference type="Proteomes" id="UP000799539"/>
    </source>
</evidence>
<evidence type="ECO:0000256" key="5">
    <source>
        <dbReference type="ARBA" id="ARBA00011427"/>
    </source>
</evidence>
<evidence type="ECO:0000256" key="6">
    <source>
        <dbReference type="ARBA" id="ARBA00017286"/>
    </source>
</evidence>
<evidence type="ECO:0000313" key="12">
    <source>
        <dbReference type="EMBL" id="KAF2214530.1"/>
    </source>
</evidence>
<evidence type="ECO:0000256" key="9">
    <source>
        <dbReference type="ARBA" id="ARBA00023242"/>
    </source>
</evidence>
<evidence type="ECO:0000256" key="10">
    <source>
        <dbReference type="SAM" id="MobiDB-lite"/>
    </source>
</evidence>
<dbReference type="GO" id="GO:0005737">
    <property type="term" value="C:cytoplasm"/>
    <property type="evidence" value="ECO:0007669"/>
    <property type="project" value="UniProtKB-SubCell"/>
</dbReference>
<comment type="subcellular location">
    <subcellularLocation>
        <location evidence="3">Cytoplasm</location>
    </subcellularLocation>
    <subcellularLocation>
        <location evidence="2">Nucleus</location>
    </subcellularLocation>
</comment>
<evidence type="ECO:0000256" key="1">
    <source>
        <dbReference type="ARBA" id="ARBA00003836"/>
    </source>
</evidence>
<feature type="region of interest" description="Disordered" evidence="10">
    <location>
        <begin position="63"/>
        <end position="122"/>
    </location>
</feature>
<evidence type="ECO:0000256" key="7">
    <source>
        <dbReference type="ARBA" id="ARBA00018400"/>
    </source>
</evidence>
<evidence type="ECO:0000256" key="4">
    <source>
        <dbReference type="ARBA" id="ARBA00007096"/>
    </source>
</evidence>
<gene>
    <name evidence="12" type="ORF">CERZMDRAFT_90354</name>
</gene>
<dbReference type="Proteomes" id="UP000799539">
    <property type="component" value="Unassembled WGS sequence"/>
</dbReference>
<keyword evidence="8" id="KW-0963">Cytoplasm</keyword>
<feature type="compositionally biased region" description="Gly residues" evidence="10">
    <location>
        <begin position="91"/>
        <end position="100"/>
    </location>
</feature>
<feature type="region of interest" description="Disordered" evidence="10">
    <location>
        <begin position="1"/>
        <end position="25"/>
    </location>
</feature>
<keyword evidence="9" id="KW-0539">Nucleus</keyword>
<comment type="similarity">
    <text evidence="4">Belongs to the YAE1 family.</text>
</comment>
<evidence type="ECO:0000259" key="11">
    <source>
        <dbReference type="Pfam" id="PF09811"/>
    </source>
</evidence>
<organism evidence="12 13">
    <name type="scientific">Cercospora zeae-maydis SCOH1-5</name>
    <dbReference type="NCBI Taxonomy" id="717836"/>
    <lineage>
        <taxon>Eukaryota</taxon>
        <taxon>Fungi</taxon>
        <taxon>Dikarya</taxon>
        <taxon>Ascomycota</taxon>
        <taxon>Pezizomycotina</taxon>
        <taxon>Dothideomycetes</taxon>
        <taxon>Dothideomycetidae</taxon>
        <taxon>Mycosphaerellales</taxon>
        <taxon>Mycosphaerellaceae</taxon>
        <taxon>Cercospora</taxon>
    </lineage>
</organism>
<feature type="compositionally biased region" description="Basic and acidic residues" evidence="10">
    <location>
        <begin position="110"/>
        <end position="121"/>
    </location>
</feature>
<dbReference type="Pfam" id="PF09811">
    <property type="entry name" value="Yae1_N"/>
    <property type="match status" value="1"/>
</dbReference>
<dbReference type="InterPro" id="IPR019191">
    <property type="entry name" value="Essential_protein_Yae1_N"/>
</dbReference>
<accession>A0A6A6FMD7</accession>
<name>A0A6A6FMD7_9PEZI</name>
<evidence type="ECO:0000256" key="3">
    <source>
        <dbReference type="ARBA" id="ARBA00004496"/>
    </source>
</evidence>
<feature type="domain" description="Essential protein Yae1 N-terminal" evidence="11">
    <location>
        <begin position="130"/>
        <end position="168"/>
    </location>
</feature>
<dbReference type="PANTHER" id="PTHR18829:SF0">
    <property type="entry name" value="PROTEIN YAE1 HOMOLOG"/>
    <property type="match status" value="1"/>
</dbReference>
<protein>
    <recommendedName>
        <fullName evidence="7">Protein YAE1</fullName>
    </recommendedName>
    <alternativeName>
        <fullName evidence="6">Protein yae1</fullName>
    </alternativeName>
</protein>
<comment type="function">
    <text evidence="1">The complex LTO1:YAE1 may function as a target specific adapter that probably recruits apo-RPLI1 to the cytosolic iron-sulfur protein assembly (CIA) complex machinery. May be required for biogenesis of the large ribosomal subunit and initiation of translation.</text>
</comment>
<keyword evidence="13" id="KW-1185">Reference proteome</keyword>
<dbReference type="EMBL" id="ML992668">
    <property type="protein sequence ID" value="KAF2214530.1"/>
    <property type="molecule type" value="Genomic_DNA"/>
</dbReference>
<feature type="compositionally biased region" description="Basic and acidic residues" evidence="10">
    <location>
        <begin position="1"/>
        <end position="12"/>
    </location>
</feature>
<dbReference type="GO" id="GO:0005634">
    <property type="term" value="C:nucleus"/>
    <property type="evidence" value="ECO:0007669"/>
    <property type="project" value="UniProtKB-SubCell"/>
</dbReference>
<dbReference type="AlphaFoldDB" id="A0A6A6FMD7"/>
<dbReference type="InterPro" id="IPR038881">
    <property type="entry name" value="Yae1-like"/>
</dbReference>
<proteinExistence type="inferred from homology"/>
<evidence type="ECO:0000256" key="2">
    <source>
        <dbReference type="ARBA" id="ARBA00004123"/>
    </source>
</evidence>